<evidence type="ECO:0000313" key="2">
    <source>
        <dbReference type="EMBL" id="CAD8286367.1"/>
    </source>
</evidence>
<sequence>MAPAAAGGVLGGGGRRLRRIACVLSCPYFFVNLAVLATYVWVRSSRADAAVAMKPFTWSNLMGSMKGSSNFSEWETQMATAIALSSTMRAAKSSVSLEGAAFAMLSAAQVFVLVMGSIADVLIGLHYAVAFLAAFLLLEQPQCGDDDVVQTLTTKILASVVMADGASNDECYVLYVHVPWSLSCQHAYGAYLEMARRYSSPKVHFCRIDVGDFPAAARKLRLDLASGNVPLPTLMLMEGGREVSRMPQETGDDDSLLSAIIAPSLKFSRVAAAFDLDARLATSMAVGGGGSGDKSRKE</sequence>
<evidence type="ECO:0000256" key="1">
    <source>
        <dbReference type="SAM" id="Phobius"/>
    </source>
</evidence>
<dbReference type="AlphaFoldDB" id="A0A7R9V6X0"/>
<protein>
    <recommendedName>
        <fullName evidence="3">Thioredoxin domain-containing protein</fullName>
    </recommendedName>
</protein>
<organism evidence="2">
    <name type="scientific">Chlamydomonas euryale</name>
    <dbReference type="NCBI Taxonomy" id="1486919"/>
    <lineage>
        <taxon>Eukaryota</taxon>
        <taxon>Viridiplantae</taxon>
        <taxon>Chlorophyta</taxon>
        <taxon>core chlorophytes</taxon>
        <taxon>Chlorophyceae</taxon>
        <taxon>CS clade</taxon>
        <taxon>Chlamydomonadales</taxon>
        <taxon>Chlamydomonadaceae</taxon>
        <taxon>Chlamydomonas</taxon>
    </lineage>
</organism>
<evidence type="ECO:0008006" key="3">
    <source>
        <dbReference type="Google" id="ProtNLM"/>
    </source>
</evidence>
<feature type="transmembrane region" description="Helical" evidence="1">
    <location>
        <begin position="121"/>
        <end position="138"/>
    </location>
</feature>
<proteinExistence type="predicted"/>
<dbReference type="SUPFAM" id="SSF52833">
    <property type="entry name" value="Thioredoxin-like"/>
    <property type="match status" value="1"/>
</dbReference>
<reference evidence="2" key="1">
    <citation type="submission" date="2021-01" db="EMBL/GenBank/DDBJ databases">
        <authorList>
            <person name="Corre E."/>
            <person name="Pelletier E."/>
            <person name="Niang G."/>
            <person name="Scheremetjew M."/>
            <person name="Finn R."/>
            <person name="Kale V."/>
            <person name="Holt S."/>
            <person name="Cochrane G."/>
            <person name="Meng A."/>
            <person name="Brown T."/>
            <person name="Cohen L."/>
        </authorList>
    </citation>
    <scope>NUCLEOTIDE SEQUENCE</scope>
    <source>
        <strain evidence="2">CCMP219</strain>
    </source>
</reference>
<dbReference type="InterPro" id="IPR036249">
    <property type="entry name" value="Thioredoxin-like_sf"/>
</dbReference>
<keyword evidence="1" id="KW-0472">Membrane</keyword>
<keyword evidence="1" id="KW-0812">Transmembrane</keyword>
<dbReference type="EMBL" id="HBEC01013909">
    <property type="protein sequence ID" value="CAD8286367.1"/>
    <property type="molecule type" value="Transcribed_RNA"/>
</dbReference>
<feature type="transmembrane region" description="Helical" evidence="1">
    <location>
        <begin position="20"/>
        <end position="42"/>
    </location>
</feature>
<dbReference type="Gene3D" id="3.40.30.10">
    <property type="entry name" value="Glutaredoxin"/>
    <property type="match status" value="1"/>
</dbReference>
<gene>
    <name evidence="2" type="ORF">CEUR00632_LOCUS6405</name>
</gene>
<accession>A0A7R9V6X0</accession>
<keyword evidence="1" id="KW-1133">Transmembrane helix</keyword>
<name>A0A7R9V6X0_9CHLO</name>